<keyword evidence="8 14" id="KW-1133">Transmembrane helix</keyword>
<name>A0A3B4BD11_9GOBI</name>
<evidence type="ECO:0000256" key="6">
    <source>
        <dbReference type="ARBA" id="ARBA00022692"/>
    </source>
</evidence>
<evidence type="ECO:0000256" key="1">
    <source>
        <dbReference type="ARBA" id="ARBA00004402"/>
    </source>
</evidence>
<dbReference type="PANTHER" id="PTHR10424">
    <property type="entry name" value="VIRAL ENVELOPE PROTEIN"/>
    <property type="match status" value="1"/>
</dbReference>
<sequence length="545" mass="61703">MDVLQKSLTLHHVVFVTEKKITIDCLEGQDCTAQFDICDFLTCTTDPCELSNRKISMVSDMKPGYLITIASTTDWTHKYKPDFPRNPTLPKRLTIRSPKLNPHCNAVILTLKSPAPDNSTFILWLLKSVGELTAKFSLYVHSRPPSRNGSIVKYFEELSQVISLETSADIGANLWLKWVQYTTKTMTNKNCFACASARPQLTTAPAPYNNDTDMICMLKLFTYKTFDSTDECCHLDKVFVVVTSKDVPLNWAVGHTKYTCFESRTHTNPDKQFGDFTDLHCNKTLMSEPYADLFHQSLARAAIWCLCADLRLHAMLPKIWTGKCTLAMLIIYLLIYLLMHFPLLMTLNYLIIHMILNYTKSRKDLYIYLNAVNTPCCVPDEYKAQDEVLAGLASILFSWVTSNKNVVYALCLVLSVALTFPVTAPDGSVTKALLKLQKFVYELSENSGIPNNSWSAWFYRIVGPWTGTIASLFTTIMIIIAVLIIIGCCVVSCLRNLIERLITTAIAKQRPHTQLLHLTETDTSSYLPLELLDLSLRHGMFYLEL</sequence>
<evidence type="ECO:0000313" key="15">
    <source>
        <dbReference type="Ensembl" id="ENSPMGP00000026416.1"/>
    </source>
</evidence>
<reference evidence="15" key="1">
    <citation type="submission" date="2025-08" db="UniProtKB">
        <authorList>
            <consortium name="Ensembl"/>
        </authorList>
    </citation>
    <scope>IDENTIFICATION</scope>
</reference>
<protein>
    <submittedName>
        <fullName evidence="15">Uncharacterized protein</fullName>
    </submittedName>
</protein>
<proteinExistence type="predicted"/>
<keyword evidence="7" id="KW-1043">Host membrane</keyword>
<evidence type="ECO:0000256" key="14">
    <source>
        <dbReference type="SAM" id="Phobius"/>
    </source>
</evidence>
<dbReference type="InterPro" id="IPR018154">
    <property type="entry name" value="TLV/ENV_coat_polyprotein"/>
</dbReference>
<keyword evidence="13" id="KW-0449">Lipoprotein</keyword>
<dbReference type="STRING" id="409849.ENSPMGP00000026416"/>
<keyword evidence="10" id="KW-0564">Palmitate</keyword>
<keyword evidence="6 14" id="KW-0812">Transmembrane</keyword>
<evidence type="ECO:0000256" key="7">
    <source>
        <dbReference type="ARBA" id="ARBA00022870"/>
    </source>
</evidence>
<keyword evidence="16" id="KW-1185">Reference proteome</keyword>
<dbReference type="AlphaFoldDB" id="A0A3B4BD11"/>
<keyword evidence="11" id="KW-1015">Disulfide bond</keyword>
<evidence type="ECO:0000256" key="2">
    <source>
        <dbReference type="ARBA" id="ARBA00004531"/>
    </source>
</evidence>
<evidence type="ECO:0000256" key="5">
    <source>
        <dbReference type="ARBA" id="ARBA00022581"/>
    </source>
</evidence>
<feature type="transmembrane region" description="Helical" evidence="14">
    <location>
        <begin position="469"/>
        <end position="494"/>
    </location>
</feature>
<keyword evidence="4" id="KW-1032">Host cell membrane</keyword>
<evidence type="ECO:0000256" key="11">
    <source>
        <dbReference type="ARBA" id="ARBA00023157"/>
    </source>
</evidence>
<evidence type="ECO:0000256" key="12">
    <source>
        <dbReference type="ARBA" id="ARBA00023180"/>
    </source>
</evidence>
<dbReference type="Ensembl" id="ENSPMGT00000028132.1">
    <property type="protein sequence ID" value="ENSPMGP00000026416.1"/>
    <property type="gene ID" value="ENSPMGG00000021307.1"/>
</dbReference>
<accession>A0A3B4BD11</accession>
<evidence type="ECO:0000256" key="3">
    <source>
        <dbReference type="ARBA" id="ARBA00004563"/>
    </source>
</evidence>
<dbReference type="PANTHER" id="PTHR10424:SF81">
    <property type="entry name" value="ERVV2 PROTEIN"/>
    <property type="match status" value="1"/>
</dbReference>
<comment type="subcellular location">
    <subcellularLocation>
        <location evidence="1">Host cell membrane</location>
        <topology evidence="1">Single-pass type I membrane protein</topology>
    </subcellularLocation>
    <subcellularLocation>
        <location evidence="2">Host endomembrane system</location>
        <topology evidence="2">Peripheral membrane protein</topology>
    </subcellularLocation>
    <subcellularLocation>
        <location evidence="3">Virion membrane</location>
        <topology evidence="3">Single-pass type I membrane protein</topology>
    </subcellularLocation>
</comment>
<evidence type="ECO:0000313" key="16">
    <source>
        <dbReference type="Proteomes" id="UP000261520"/>
    </source>
</evidence>
<feature type="transmembrane region" description="Helical" evidence="14">
    <location>
        <begin position="326"/>
        <end position="352"/>
    </location>
</feature>
<evidence type="ECO:0000256" key="8">
    <source>
        <dbReference type="ARBA" id="ARBA00022989"/>
    </source>
</evidence>
<evidence type="ECO:0000256" key="10">
    <source>
        <dbReference type="ARBA" id="ARBA00023139"/>
    </source>
</evidence>
<feature type="transmembrane region" description="Helical" evidence="14">
    <location>
        <begin position="406"/>
        <end position="424"/>
    </location>
</feature>
<reference evidence="15" key="2">
    <citation type="submission" date="2025-09" db="UniProtKB">
        <authorList>
            <consortium name="Ensembl"/>
        </authorList>
    </citation>
    <scope>IDENTIFICATION</scope>
</reference>
<keyword evidence="5" id="KW-0945">Host-virus interaction</keyword>
<dbReference type="Proteomes" id="UP000261520">
    <property type="component" value="Unplaced"/>
</dbReference>
<evidence type="ECO:0000256" key="13">
    <source>
        <dbReference type="ARBA" id="ARBA00023288"/>
    </source>
</evidence>
<evidence type="ECO:0000256" key="4">
    <source>
        <dbReference type="ARBA" id="ARBA00022511"/>
    </source>
</evidence>
<keyword evidence="9 14" id="KW-0472">Membrane</keyword>
<evidence type="ECO:0000256" key="9">
    <source>
        <dbReference type="ARBA" id="ARBA00023136"/>
    </source>
</evidence>
<keyword evidence="12" id="KW-0325">Glycoprotein</keyword>
<organism evidence="15 16">
    <name type="scientific">Periophthalmus magnuspinnatus</name>
    <dbReference type="NCBI Taxonomy" id="409849"/>
    <lineage>
        <taxon>Eukaryota</taxon>
        <taxon>Metazoa</taxon>
        <taxon>Chordata</taxon>
        <taxon>Craniata</taxon>
        <taxon>Vertebrata</taxon>
        <taxon>Euteleostomi</taxon>
        <taxon>Actinopterygii</taxon>
        <taxon>Neopterygii</taxon>
        <taxon>Teleostei</taxon>
        <taxon>Neoteleostei</taxon>
        <taxon>Acanthomorphata</taxon>
        <taxon>Gobiaria</taxon>
        <taxon>Gobiiformes</taxon>
        <taxon>Gobioidei</taxon>
        <taxon>Gobiidae</taxon>
        <taxon>Oxudercinae</taxon>
        <taxon>Periophthalmus</taxon>
    </lineage>
</organism>